<feature type="transmembrane region" description="Helical" evidence="1">
    <location>
        <begin position="249"/>
        <end position="267"/>
    </location>
</feature>
<reference evidence="2" key="1">
    <citation type="submission" date="2020-05" db="EMBL/GenBank/DDBJ databases">
        <authorList>
            <person name="Chiriac C."/>
            <person name="Salcher M."/>
            <person name="Ghai R."/>
            <person name="Kavagutti S V."/>
        </authorList>
    </citation>
    <scope>NUCLEOTIDE SEQUENCE</scope>
</reference>
<accession>A0A6J7KPX5</accession>
<feature type="transmembrane region" description="Helical" evidence="1">
    <location>
        <begin position="186"/>
        <end position="207"/>
    </location>
</feature>
<gene>
    <name evidence="2" type="ORF">UFOPK3662_03058</name>
</gene>
<keyword evidence="1" id="KW-0472">Membrane</keyword>
<sequence>MVRWALAAVVFGGCAYLLARQGDDVATAVRRLSAGRVTLAGVLGVAATMCLARVWLALLVGLGVEVGRRDAAAVFYLSQLGKYVPGSVWPVMAQVHLGARWGAPRRLMLGAGLLLLVVVTASGISVAAVLLPWASPDGLRRYWWLLVVVVPLAALLHPRALMAVLDRLSVWSGRQSLGARVSGRGVGLAWLWAMLGWVLLGAQLSVLLSAYGPLGATDVAAAVGGIGLAWAAGLAFVPAPAGVGVREGVLLLALGPTAGVDAALAVAVASRVLLVAADVALAATSVGRHGLRDLRAS</sequence>
<evidence type="ECO:0000313" key="2">
    <source>
        <dbReference type="EMBL" id="CAB4958518.1"/>
    </source>
</evidence>
<keyword evidence="1" id="KW-0812">Transmembrane</keyword>
<protein>
    <submittedName>
        <fullName evidence="2">Unannotated protein</fullName>
    </submittedName>
</protein>
<feature type="transmembrane region" description="Helical" evidence="1">
    <location>
        <begin position="43"/>
        <end position="64"/>
    </location>
</feature>
<evidence type="ECO:0000256" key="1">
    <source>
        <dbReference type="SAM" id="Phobius"/>
    </source>
</evidence>
<keyword evidence="1" id="KW-1133">Transmembrane helix</keyword>
<proteinExistence type="predicted"/>
<name>A0A6J7KPX5_9ZZZZ</name>
<feature type="transmembrane region" description="Helical" evidence="1">
    <location>
        <begin position="107"/>
        <end position="130"/>
    </location>
</feature>
<dbReference type="AlphaFoldDB" id="A0A6J7KPX5"/>
<feature type="transmembrane region" description="Helical" evidence="1">
    <location>
        <begin position="219"/>
        <end position="237"/>
    </location>
</feature>
<feature type="transmembrane region" description="Helical" evidence="1">
    <location>
        <begin position="142"/>
        <end position="165"/>
    </location>
</feature>
<dbReference type="EMBL" id="CAFBMW010000032">
    <property type="protein sequence ID" value="CAB4958518.1"/>
    <property type="molecule type" value="Genomic_DNA"/>
</dbReference>
<organism evidence="2">
    <name type="scientific">freshwater metagenome</name>
    <dbReference type="NCBI Taxonomy" id="449393"/>
    <lineage>
        <taxon>unclassified sequences</taxon>
        <taxon>metagenomes</taxon>
        <taxon>ecological metagenomes</taxon>
    </lineage>
</organism>